<protein>
    <submittedName>
        <fullName evidence="1">Uncharacterized protein</fullName>
    </submittedName>
</protein>
<evidence type="ECO:0000313" key="1">
    <source>
        <dbReference type="EMBL" id="TKW61392.1"/>
    </source>
</evidence>
<accession>A0A6N4RBI9</accession>
<organism evidence="1 2">
    <name type="scientific">Blastochloris viridis</name>
    <name type="common">Rhodopseudomonas viridis</name>
    <dbReference type="NCBI Taxonomy" id="1079"/>
    <lineage>
        <taxon>Bacteria</taxon>
        <taxon>Pseudomonadati</taxon>
        <taxon>Pseudomonadota</taxon>
        <taxon>Alphaproteobacteria</taxon>
        <taxon>Hyphomicrobiales</taxon>
        <taxon>Blastochloridaceae</taxon>
        <taxon>Blastochloris</taxon>
    </lineage>
</organism>
<dbReference type="EMBL" id="VAFM01000001">
    <property type="protein sequence ID" value="TKW61392.1"/>
    <property type="molecule type" value="Genomic_DNA"/>
</dbReference>
<dbReference type="AlphaFoldDB" id="A0A6N4RBI9"/>
<sequence length="257" mass="29737">MTNNIMPLRKFTDVGIKDFQAAIESLGGPIGKGSMGTTVSLKELQAISQLAHREDITVPVGNLEIDSSLLFQDRLTLARYLFKEVFKENEDHLKDMGLWAWLSALYFVQLCRPSKNDTYLLGSSYRYVVDQSRLRYYRHLVRTAVLRFSQYGESSRLFLSQPVYESGELTEQTQKIAFLNVKSVRELADALYFDTKTLKPRKGFRDKLTKGGSLRRMIQIVVPQLTMNYDPYEMQSEHLMNLLPKEFKKWKDKAAEQ</sequence>
<proteinExistence type="predicted"/>
<gene>
    <name evidence="1" type="ORF">DI628_01840</name>
</gene>
<evidence type="ECO:0000313" key="2">
    <source>
        <dbReference type="Proteomes" id="UP000320948"/>
    </source>
</evidence>
<reference evidence="1 2" key="1">
    <citation type="journal article" date="2017" name="Nat. Commun.">
        <title>In situ click chemistry generation of cyclooxygenase-2 inhibitors.</title>
        <authorList>
            <person name="Bhardwaj A."/>
            <person name="Kaur J."/>
            <person name="Wuest M."/>
            <person name="Wuest F."/>
        </authorList>
    </citation>
    <scope>NUCLEOTIDE SEQUENCE [LARGE SCALE GENOMIC DNA]</scope>
    <source>
        <strain evidence="1">S2_018_000_R2_106</strain>
    </source>
</reference>
<dbReference type="Proteomes" id="UP000320948">
    <property type="component" value="Unassembled WGS sequence"/>
</dbReference>
<comment type="caution">
    <text evidence="1">The sequence shown here is derived from an EMBL/GenBank/DDBJ whole genome shotgun (WGS) entry which is preliminary data.</text>
</comment>
<name>A0A6N4RBI9_BLAVI</name>